<dbReference type="InterPro" id="IPR000719">
    <property type="entry name" value="Prot_kinase_dom"/>
</dbReference>
<dbReference type="GO" id="GO:0004672">
    <property type="term" value="F:protein kinase activity"/>
    <property type="evidence" value="ECO:0007669"/>
    <property type="project" value="InterPro"/>
</dbReference>
<evidence type="ECO:0000313" key="2">
    <source>
        <dbReference type="EMBL" id="CAG8640997.1"/>
    </source>
</evidence>
<gene>
    <name evidence="2" type="ORF">PBRASI_LOCUS9770</name>
</gene>
<protein>
    <submittedName>
        <fullName evidence="2">7276_t:CDS:1</fullName>
    </submittedName>
</protein>
<dbReference type="AlphaFoldDB" id="A0A9N9DIC3"/>
<reference evidence="2" key="1">
    <citation type="submission" date="2021-06" db="EMBL/GenBank/DDBJ databases">
        <authorList>
            <person name="Kallberg Y."/>
            <person name="Tangrot J."/>
            <person name="Rosling A."/>
        </authorList>
    </citation>
    <scope>NUCLEOTIDE SEQUENCE</scope>
    <source>
        <strain evidence="2">BR232B</strain>
    </source>
</reference>
<evidence type="ECO:0000313" key="3">
    <source>
        <dbReference type="Proteomes" id="UP000789739"/>
    </source>
</evidence>
<dbReference type="Gene3D" id="1.10.510.10">
    <property type="entry name" value="Transferase(Phosphotransferase) domain 1"/>
    <property type="match status" value="1"/>
</dbReference>
<dbReference type="Proteomes" id="UP000789739">
    <property type="component" value="Unassembled WGS sequence"/>
</dbReference>
<dbReference type="OrthoDB" id="2404559at2759"/>
<feature type="domain" description="Protein kinase" evidence="1">
    <location>
        <begin position="547"/>
        <end position="749"/>
    </location>
</feature>
<dbReference type="PROSITE" id="PS50011">
    <property type="entry name" value="PROTEIN_KINASE_DOM"/>
    <property type="match status" value="1"/>
</dbReference>
<dbReference type="EMBL" id="CAJVPI010002326">
    <property type="protein sequence ID" value="CAG8640997.1"/>
    <property type="molecule type" value="Genomic_DNA"/>
</dbReference>
<dbReference type="InterPro" id="IPR011009">
    <property type="entry name" value="Kinase-like_dom_sf"/>
</dbReference>
<organism evidence="2 3">
    <name type="scientific">Paraglomus brasilianum</name>
    <dbReference type="NCBI Taxonomy" id="144538"/>
    <lineage>
        <taxon>Eukaryota</taxon>
        <taxon>Fungi</taxon>
        <taxon>Fungi incertae sedis</taxon>
        <taxon>Mucoromycota</taxon>
        <taxon>Glomeromycotina</taxon>
        <taxon>Glomeromycetes</taxon>
        <taxon>Paraglomerales</taxon>
        <taxon>Paraglomeraceae</taxon>
        <taxon>Paraglomus</taxon>
    </lineage>
</organism>
<proteinExistence type="predicted"/>
<accession>A0A9N9DIC3</accession>
<feature type="non-terminal residue" evidence="2">
    <location>
        <position position="1"/>
    </location>
</feature>
<evidence type="ECO:0000259" key="1">
    <source>
        <dbReference type="PROSITE" id="PS50011"/>
    </source>
</evidence>
<dbReference type="GO" id="GO:0005524">
    <property type="term" value="F:ATP binding"/>
    <property type="evidence" value="ECO:0007669"/>
    <property type="project" value="InterPro"/>
</dbReference>
<dbReference type="SUPFAM" id="SSF56112">
    <property type="entry name" value="Protein kinase-like (PK-like)"/>
    <property type="match status" value="1"/>
</dbReference>
<keyword evidence="3" id="KW-1185">Reference proteome</keyword>
<comment type="caution">
    <text evidence="2">The sequence shown here is derived from an EMBL/GenBank/DDBJ whole genome shotgun (WGS) entry which is preliminary data.</text>
</comment>
<sequence>TEHCSKKARIHVISKDDVLLALKAFKDPKDCQHNSFREEEELTDETMVTAQEPLAVIGNQLPSQAGRMNLKSFIDVLIRTLIYGECAVHPVVAGGPGWGKTTLMMHGLMSVCSRLREPHIWTYRAFAWDLQSNQLQASELELLGDTTLANVSGGQSVLASRILHQAVNGNRPYADFLAKFVTHLKTHEILLSDVTLDAVLDHVVQPTALPAMTSSFSSLQLTTSTELKPLIVPFHISETNVLLPEQGPYTRIELFESCTDTVSTSAKRSHISMMDIDQDRDRIAKRMREIKAPSKMAKLTEFPSLQKEIQLHCDRPDQDYLAKPVVLYNPVFDQFLAECVDASVTDRFYGDVATMCLSMSDFFPDEHQRRRVFVRHFEGLLGMKCQPMMHSENNSSNDGAIVYDFLSFSSPTRAVLLFCEAKNEAGVGGCDPLLQGMLTYGRWCATQREHNLWPCTCFPAFIVTLIGPSLSIYGAIYLDRVHVNRLAEAILTLSLDNRKVIRVARIIKALTVACNNLQDYWSKLSKLDDTNTEMKDKQSLFPFPRSGEEFEFIYTGQIQKLTSLIYTARLTTTEEEIVIKFVKQYNAEAHRLCATNNSAPVLLCYKPRVVQEWGMVVMKYLGTTETLYDIIQNFSLKLSAEEKINIYRDVTKAVRLLHSCDYVFGDLRTTNIVITYSPTYGRYQAQLIDFDWVGRANVDKYPTLNPDIDWPSGVGGGMTMKREHDLIWLERLSKELGVSVESLPEVEML</sequence>
<name>A0A9N9DIC3_9GLOM</name>